<sequence>MVEEEEKEEEEKEEEEKEEKEEEEKEEEEQEQERLEAHTFEEDGEWGGITDRTPSPDIDPALREELDAEYADLEHSVAQLAVLEHQQLADDSCLQQTPTPDSQSIHSDDEEPNYATCALPDMYDILLEFRAGAKDKGSNRKTAALPAVPFKIQPRVEMYNLFIGRVVGLAASLLGYTFPEDARPYLAPTKATPQRDFTELTHLNFLQMFERVWRKEAKKKRDPYGTGIVMRIFTFLEKKARPTATNSNDVIHRITARRLAEVNEVVGEAIQQNVIPRVGHFTRNNLNQHFASRGTVPAVEDIAIPSSNTFRQSRHLDQEREAFDTMNEDEMREYQAETRPIRITGVLHLNISDLRKALNLPHFDLNGMHTFDFSEVNNPAEDVEDVDHASDSD</sequence>
<dbReference type="GO" id="GO:0006351">
    <property type="term" value="P:DNA-templated transcription"/>
    <property type="evidence" value="ECO:0007669"/>
    <property type="project" value="InterPro"/>
</dbReference>
<feature type="compositionally biased region" description="Acidic residues" evidence="1">
    <location>
        <begin position="1"/>
        <end position="31"/>
    </location>
</feature>
<evidence type="ECO:0000259" key="2">
    <source>
        <dbReference type="PROSITE" id="PS51321"/>
    </source>
</evidence>
<organism evidence="3 4">
    <name type="scientific">Podila minutissima</name>
    <dbReference type="NCBI Taxonomy" id="64525"/>
    <lineage>
        <taxon>Eukaryota</taxon>
        <taxon>Fungi</taxon>
        <taxon>Fungi incertae sedis</taxon>
        <taxon>Mucoromycota</taxon>
        <taxon>Mortierellomycotina</taxon>
        <taxon>Mortierellomycetes</taxon>
        <taxon>Mortierellales</taxon>
        <taxon>Mortierellaceae</taxon>
        <taxon>Podila</taxon>
    </lineage>
</organism>
<evidence type="ECO:0000256" key="1">
    <source>
        <dbReference type="SAM" id="MobiDB-lite"/>
    </source>
</evidence>
<reference evidence="3" key="1">
    <citation type="journal article" date="2020" name="Fungal Divers.">
        <title>Resolving the Mortierellaceae phylogeny through synthesis of multi-gene phylogenetics and phylogenomics.</title>
        <authorList>
            <person name="Vandepol N."/>
            <person name="Liber J."/>
            <person name="Desiro A."/>
            <person name="Na H."/>
            <person name="Kennedy M."/>
            <person name="Barry K."/>
            <person name="Grigoriev I.V."/>
            <person name="Miller A.N."/>
            <person name="O'Donnell K."/>
            <person name="Stajich J.E."/>
            <person name="Bonito G."/>
        </authorList>
    </citation>
    <scope>NUCLEOTIDE SEQUENCE</scope>
    <source>
        <strain evidence="3">NVP1</strain>
    </source>
</reference>
<accession>A0A9P5S8V6</accession>
<proteinExistence type="predicted"/>
<feature type="region of interest" description="Disordered" evidence="1">
    <location>
        <begin position="1"/>
        <end position="60"/>
    </location>
</feature>
<gene>
    <name evidence="3" type="ORF">BG006_002973</name>
</gene>
<comment type="caution">
    <text evidence="3">The sequence shown here is derived from an EMBL/GenBank/DDBJ whole genome shotgun (WGS) entry which is preliminary data.</text>
</comment>
<keyword evidence="4" id="KW-1185">Reference proteome</keyword>
<evidence type="ECO:0000313" key="4">
    <source>
        <dbReference type="Proteomes" id="UP000696485"/>
    </source>
</evidence>
<evidence type="ECO:0000313" key="3">
    <source>
        <dbReference type="EMBL" id="KAF9319530.1"/>
    </source>
</evidence>
<feature type="compositionally biased region" description="Polar residues" evidence="1">
    <location>
        <begin position="93"/>
        <end position="105"/>
    </location>
</feature>
<dbReference type="Proteomes" id="UP000696485">
    <property type="component" value="Unassembled WGS sequence"/>
</dbReference>
<dbReference type="InterPro" id="IPR003618">
    <property type="entry name" value="TFIIS_cen_dom"/>
</dbReference>
<dbReference type="EMBL" id="JAAAUY010001754">
    <property type="protein sequence ID" value="KAF9319530.1"/>
    <property type="molecule type" value="Genomic_DNA"/>
</dbReference>
<dbReference type="AlphaFoldDB" id="A0A9P5S8V6"/>
<dbReference type="PROSITE" id="PS51321">
    <property type="entry name" value="TFIIS_CENTRAL"/>
    <property type="match status" value="1"/>
</dbReference>
<feature type="domain" description="TFIIS central" evidence="2">
    <location>
        <begin position="1"/>
        <end position="29"/>
    </location>
</feature>
<name>A0A9P5S8V6_9FUNG</name>
<feature type="region of interest" description="Disordered" evidence="1">
    <location>
        <begin position="93"/>
        <end position="113"/>
    </location>
</feature>
<protein>
    <recommendedName>
        <fullName evidence="2">TFIIS central domain-containing protein</fullName>
    </recommendedName>
</protein>
<feature type="compositionally biased region" description="Basic and acidic residues" evidence="1">
    <location>
        <begin position="32"/>
        <end position="41"/>
    </location>
</feature>